<dbReference type="AlphaFoldDB" id="A0A8T2TFG2"/>
<dbReference type="InterPro" id="IPR006502">
    <property type="entry name" value="PDDEXK-like"/>
</dbReference>
<keyword evidence="3" id="KW-1185">Reference proteome</keyword>
<accession>A0A8T2TFG2</accession>
<proteinExistence type="predicted"/>
<evidence type="ECO:0000313" key="2">
    <source>
        <dbReference type="EMBL" id="KAH7422027.1"/>
    </source>
</evidence>
<dbReference type="PANTHER" id="PTHR31579">
    <property type="entry name" value="OS03G0796600 PROTEIN"/>
    <property type="match status" value="1"/>
</dbReference>
<dbReference type="OrthoDB" id="691424at2759"/>
<evidence type="ECO:0000313" key="3">
    <source>
        <dbReference type="Proteomes" id="UP000825935"/>
    </source>
</evidence>
<dbReference type="EMBL" id="CM035418">
    <property type="protein sequence ID" value="KAH7422027.1"/>
    <property type="molecule type" value="Genomic_DNA"/>
</dbReference>
<protein>
    <submittedName>
        <fullName evidence="2">Uncharacterized protein</fullName>
    </submittedName>
</protein>
<evidence type="ECO:0000256" key="1">
    <source>
        <dbReference type="SAM" id="Coils"/>
    </source>
</evidence>
<reference evidence="2" key="1">
    <citation type="submission" date="2021-08" db="EMBL/GenBank/DDBJ databases">
        <title>WGS assembly of Ceratopteris richardii.</title>
        <authorList>
            <person name="Marchant D.B."/>
            <person name="Chen G."/>
            <person name="Jenkins J."/>
            <person name="Shu S."/>
            <person name="Leebens-Mack J."/>
            <person name="Grimwood J."/>
            <person name="Schmutz J."/>
            <person name="Soltis P."/>
            <person name="Soltis D."/>
            <person name="Chen Z.-H."/>
        </authorList>
    </citation>
    <scope>NUCLEOTIDE SEQUENCE</scope>
    <source>
        <strain evidence="2">Whitten #5841</strain>
        <tissue evidence="2">Leaf</tissue>
    </source>
</reference>
<organism evidence="2 3">
    <name type="scientific">Ceratopteris richardii</name>
    <name type="common">Triangle waterfern</name>
    <dbReference type="NCBI Taxonomy" id="49495"/>
    <lineage>
        <taxon>Eukaryota</taxon>
        <taxon>Viridiplantae</taxon>
        <taxon>Streptophyta</taxon>
        <taxon>Embryophyta</taxon>
        <taxon>Tracheophyta</taxon>
        <taxon>Polypodiopsida</taxon>
        <taxon>Polypodiidae</taxon>
        <taxon>Polypodiales</taxon>
        <taxon>Pteridineae</taxon>
        <taxon>Pteridaceae</taxon>
        <taxon>Parkerioideae</taxon>
        <taxon>Ceratopteris</taxon>
    </lineage>
</organism>
<feature type="coiled-coil region" evidence="1">
    <location>
        <begin position="104"/>
        <end position="131"/>
    </location>
</feature>
<sequence>MACQGVTAVSDGNDDGMTQSRIARCGELGEGNVSDAEDMEFLGLEHSLHLRSHVDESFSFTIDSASRTGHYHVLQEQRVLPSESRLTAHKPWSEVTERELHSALHASRREYTQLKEEVSKALRRAKLTEAEKHTFRSAKDAALNGGFTGEGRSEDSLHTAVVKRLRRVGFDAALCHCRREQEDRNPNLRRDFPAEGYTYVDVILRKGWKPQMLAERIIVDVRFQDEFKIARPTAAYTRLLKALPTIYVGTTDTLRQIVKLMTVCRSLHRELYPS</sequence>
<gene>
    <name evidence="2" type="ORF">KP509_13G087100</name>
</gene>
<name>A0A8T2TFG2_CERRI</name>
<dbReference type="PANTHER" id="PTHR31579:SF1">
    <property type="entry name" value="OS03G0796600 PROTEIN"/>
    <property type="match status" value="1"/>
</dbReference>
<dbReference type="Pfam" id="PF04720">
    <property type="entry name" value="PDDEXK_6"/>
    <property type="match status" value="1"/>
</dbReference>
<dbReference type="Proteomes" id="UP000825935">
    <property type="component" value="Chromosome 13"/>
</dbReference>
<comment type="caution">
    <text evidence="2">The sequence shown here is derived from an EMBL/GenBank/DDBJ whole genome shotgun (WGS) entry which is preliminary data.</text>
</comment>
<keyword evidence="1" id="KW-0175">Coiled coil</keyword>